<sequence length="314" mass="35195">MTADDLKQTYAFDYESSAFTRSLAIHADCYEWMRQAPAESIHAIVTDPPYGVKEYDPDQLEKRSNGHGGVWRIPPSFDGHNRSPLPRFTALNPRERARIQEYFYEWARLTLRLLRPGAHVFLASNVFLSQIVFAALTDAGLEFRGQVIRLVRTLRGGDRPKNAEEEFPDVCSMPRGCYEPWGIFRKPVPKDMTVGACLRTFQTGGLRRKPDGNPFEDVIESERTPQKERSIANHPSLKPQSFLRQIVYASLPLGKGIVLDPFMGAGSTLAAAEAVGYTAIGIEKNREYYAMSLRAVPALSLSGTKESRLSLKLA</sequence>
<dbReference type="eggNOG" id="COG0863">
    <property type="taxonomic scope" value="Bacteria"/>
</dbReference>
<dbReference type="InterPro" id="IPR002052">
    <property type="entry name" value="DNA_methylase_N6_adenine_CS"/>
</dbReference>
<dbReference type="InterPro" id="IPR002941">
    <property type="entry name" value="DNA_methylase_N4/N6"/>
</dbReference>
<evidence type="ECO:0000313" key="6">
    <source>
        <dbReference type="EMBL" id="ABU57268.1"/>
    </source>
</evidence>
<dbReference type="Gene3D" id="3.40.50.150">
    <property type="entry name" value="Vaccinia Virus protein VP39"/>
    <property type="match status" value="1"/>
</dbReference>
<dbReference type="PROSITE" id="PS00092">
    <property type="entry name" value="N6_MTASE"/>
    <property type="match status" value="1"/>
</dbReference>
<protein>
    <recommendedName>
        <fullName evidence="4">Methyltransferase</fullName>
        <ecNumber evidence="4">2.1.1.-</ecNumber>
    </recommendedName>
</protein>
<dbReference type="GO" id="GO:0005737">
    <property type="term" value="C:cytoplasm"/>
    <property type="evidence" value="ECO:0007669"/>
    <property type="project" value="TreeGrafter"/>
</dbReference>
<reference evidence="6 7" key="1">
    <citation type="submission" date="2007-08" db="EMBL/GenBank/DDBJ databases">
        <title>Complete sequence of Roseiflexus castenholzii DSM 13941.</title>
        <authorList>
            <consortium name="US DOE Joint Genome Institute"/>
            <person name="Copeland A."/>
            <person name="Lucas S."/>
            <person name="Lapidus A."/>
            <person name="Barry K."/>
            <person name="Glavina del Rio T."/>
            <person name="Dalin E."/>
            <person name="Tice H."/>
            <person name="Pitluck S."/>
            <person name="Thompson L.S."/>
            <person name="Brettin T."/>
            <person name="Bruce D."/>
            <person name="Detter J.C."/>
            <person name="Han C."/>
            <person name="Tapia R."/>
            <person name="Schmutz J."/>
            <person name="Larimer F."/>
            <person name="Land M."/>
            <person name="Hauser L."/>
            <person name="Kyrpides N."/>
            <person name="Mikhailova N."/>
            <person name="Bryant D.A."/>
            <person name="Hanada S."/>
            <person name="Tsukatani Y."/>
            <person name="Richardson P."/>
        </authorList>
    </citation>
    <scope>NUCLEOTIDE SEQUENCE [LARGE SCALE GENOMIC DNA]</scope>
    <source>
        <strain evidence="7">DSM 13941 / HLO8</strain>
    </source>
</reference>
<keyword evidence="2 6" id="KW-0489">Methyltransferase</keyword>
<organism evidence="6 7">
    <name type="scientific">Roseiflexus castenholzii (strain DSM 13941 / HLO8)</name>
    <dbReference type="NCBI Taxonomy" id="383372"/>
    <lineage>
        <taxon>Bacteria</taxon>
        <taxon>Bacillati</taxon>
        <taxon>Chloroflexota</taxon>
        <taxon>Chloroflexia</taxon>
        <taxon>Chloroflexales</taxon>
        <taxon>Roseiflexineae</taxon>
        <taxon>Roseiflexaceae</taxon>
        <taxon>Roseiflexus</taxon>
    </lineage>
</organism>
<dbReference type="EMBL" id="CP000804">
    <property type="protein sequence ID" value="ABU57268.1"/>
    <property type="molecule type" value="Genomic_DNA"/>
</dbReference>
<dbReference type="RefSeq" id="WP_012119698.1">
    <property type="nucleotide sequence ID" value="NC_009767.1"/>
</dbReference>
<feature type="domain" description="DNA methylase N-4/N-6" evidence="5">
    <location>
        <begin position="41"/>
        <end position="292"/>
    </location>
</feature>
<dbReference type="Pfam" id="PF01555">
    <property type="entry name" value="N6_N4_Mtase"/>
    <property type="match status" value="1"/>
</dbReference>
<dbReference type="STRING" id="383372.Rcas_1171"/>
<dbReference type="AlphaFoldDB" id="A7NIG8"/>
<keyword evidence="7" id="KW-1185">Reference proteome</keyword>
<evidence type="ECO:0000256" key="3">
    <source>
        <dbReference type="ARBA" id="ARBA00022679"/>
    </source>
</evidence>
<dbReference type="PANTHER" id="PTHR13370">
    <property type="entry name" value="RNA METHYLASE-RELATED"/>
    <property type="match status" value="1"/>
</dbReference>
<dbReference type="KEGG" id="rca:Rcas_1171"/>
<dbReference type="SUPFAM" id="SSF53335">
    <property type="entry name" value="S-adenosyl-L-methionine-dependent methyltransferases"/>
    <property type="match status" value="1"/>
</dbReference>
<dbReference type="OrthoDB" id="9773571at2"/>
<name>A7NIG8_ROSCS</name>
<gene>
    <name evidence="6" type="ordered locus">Rcas_1171</name>
</gene>
<dbReference type="EC" id="2.1.1.-" evidence="4"/>
<evidence type="ECO:0000256" key="1">
    <source>
        <dbReference type="ARBA" id="ARBA00006594"/>
    </source>
</evidence>
<dbReference type="Proteomes" id="UP000000263">
    <property type="component" value="Chromosome"/>
</dbReference>
<dbReference type="REBASE" id="16038">
    <property type="entry name" value="M.Rca13941ORF1171P"/>
</dbReference>
<keyword evidence="3" id="KW-0808">Transferase</keyword>
<dbReference type="InterPro" id="IPR001091">
    <property type="entry name" value="RM_Methyltransferase"/>
</dbReference>
<evidence type="ECO:0000313" key="7">
    <source>
        <dbReference type="Proteomes" id="UP000000263"/>
    </source>
</evidence>
<evidence type="ECO:0000256" key="4">
    <source>
        <dbReference type="RuleBase" id="RU362026"/>
    </source>
</evidence>
<dbReference type="InterPro" id="IPR029063">
    <property type="entry name" value="SAM-dependent_MTases_sf"/>
</dbReference>
<proteinExistence type="inferred from homology"/>
<dbReference type="PRINTS" id="PR00508">
    <property type="entry name" value="S21N4MTFRASE"/>
</dbReference>
<evidence type="ECO:0000259" key="5">
    <source>
        <dbReference type="Pfam" id="PF01555"/>
    </source>
</evidence>
<dbReference type="GO" id="GO:0032259">
    <property type="term" value="P:methylation"/>
    <property type="evidence" value="ECO:0007669"/>
    <property type="project" value="UniProtKB-KW"/>
</dbReference>
<dbReference type="PANTHER" id="PTHR13370:SF3">
    <property type="entry name" value="TRNA (GUANINE(10)-N2)-METHYLTRANSFERASE HOMOLOG"/>
    <property type="match status" value="1"/>
</dbReference>
<accession>A7NIG8</accession>
<evidence type="ECO:0000256" key="2">
    <source>
        <dbReference type="ARBA" id="ARBA00022603"/>
    </source>
</evidence>
<dbReference type="GO" id="GO:0003677">
    <property type="term" value="F:DNA binding"/>
    <property type="evidence" value="ECO:0007669"/>
    <property type="project" value="InterPro"/>
</dbReference>
<dbReference type="HOGENOM" id="CLU_062784_0_0_0"/>
<comment type="similarity">
    <text evidence="1 4">Belongs to the N(4)/N(6)-methyltransferase family.</text>
</comment>
<dbReference type="GO" id="GO:0009007">
    <property type="term" value="F:site-specific DNA-methyltransferase (adenine-specific) activity"/>
    <property type="evidence" value="ECO:0007669"/>
    <property type="project" value="TreeGrafter"/>
</dbReference>
<dbReference type="GO" id="GO:0008170">
    <property type="term" value="F:N-methyltransferase activity"/>
    <property type="evidence" value="ECO:0007669"/>
    <property type="project" value="InterPro"/>
</dbReference>